<dbReference type="PANTHER" id="PTHR33540">
    <property type="entry name" value="TRNA THREONYLCARBAMOYLADENOSINE BIOSYNTHESIS PROTEIN TSAE"/>
    <property type="match status" value="1"/>
</dbReference>
<dbReference type="AlphaFoldDB" id="A0A023DZB9"/>
<dbReference type="Pfam" id="PF02367">
    <property type="entry name" value="TsaE"/>
    <property type="match status" value="1"/>
</dbReference>
<keyword evidence="12" id="KW-1185">Reference proteome</keyword>
<dbReference type="STRING" id="1427503.HE1_00558"/>
<evidence type="ECO:0000256" key="2">
    <source>
        <dbReference type="ARBA" id="ARBA00007599"/>
    </source>
</evidence>
<comment type="similarity">
    <text evidence="2">Belongs to the TsaE family.</text>
</comment>
<keyword evidence="9" id="KW-0460">Magnesium</keyword>
<evidence type="ECO:0000256" key="4">
    <source>
        <dbReference type="ARBA" id="ARBA00022490"/>
    </source>
</evidence>
<evidence type="ECO:0000313" key="11">
    <source>
        <dbReference type="EMBL" id="GAJ46232.1"/>
    </source>
</evidence>
<dbReference type="GO" id="GO:0005524">
    <property type="term" value="F:ATP binding"/>
    <property type="evidence" value="ECO:0007669"/>
    <property type="project" value="UniProtKB-KW"/>
</dbReference>
<proteinExistence type="inferred from homology"/>
<evidence type="ECO:0000313" key="12">
    <source>
        <dbReference type="Proteomes" id="UP000024842"/>
    </source>
</evidence>
<name>A0A023DZB9_9PROT</name>
<dbReference type="OrthoDB" id="9800307at2"/>
<evidence type="ECO:0000256" key="8">
    <source>
        <dbReference type="ARBA" id="ARBA00022840"/>
    </source>
</evidence>
<dbReference type="GO" id="GO:0005737">
    <property type="term" value="C:cytoplasm"/>
    <property type="evidence" value="ECO:0007669"/>
    <property type="project" value="UniProtKB-SubCell"/>
</dbReference>
<comment type="subcellular location">
    <subcellularLocation>
        <location evidence="1">Cytoplasm</location>
    </subcellularLocation>
</comment>
<dbReference type="GO" id="GO:0046872">
    <property type="term" value="F:metal ion binding"/>
    <property type="evidence" value="ECO:0007669"/>
    <property type="project" value="UniProtKB-KW"/>
</dbReference>
<keyword evidence="7" id="KW-0547">Nucleotide-binding</keyword>
<organism evidence="11 12">
    <name type="scientific">Holospora elegans E1</name>
    <dbReference type="NCBI Taxonomy" id="1427503"/>
    <lineage>
        <taxon>Bacteria</taxon>
        <taxon>Pseudomonadati</taxon>
        <taxon>Pseudomonadota</taxon>
        <taxon>Alphaproteobacteria</taxon>
        <taxon>Holosporales</taxon>
        <taxon>Holosporaceae</taxon>
        <taxon>Holospora</taxon>
    </lineage>
</organism>
<evidence type="ECO:0000256" key="9">
    <source>
        <dbReference type="ARBA" id="ARBA00022842"/>
    </source>
</evidence>
<dbReference type="Gene3D" id="3.40.50.300">
    <property type="entry name" value="P-loop containing nucleotide triphosphate hydrolases"/>
    <property type="match status" value="1"/>
</dbReference>
<keyword evidence="8" id="KW-0067">ATP-binding</keyword>
<accession>A0A023DZB9</accession>
<evidence type="ECO:0000256" key="10">
    <source>
        <dbReference type="ARBA" id="ARBA00032441"/>
    </source>
</evidence>
<dbReference type="EMBL" id="BAUP01000073">
    <property type="protein sequence ID" value="GAJ46232.1"/>
    <property type="molecule type" value="Genomic_DNA"/>
</dbReference>
<reference evidence="11 12" key="1">
    <citation type="journal article" date="2014" name="FEMS Microbiol. Lett.">
        <title>Draft genome sequences of three Holospora species (Holospora obtusa, Holospora undulata, and Holospora elegans), endonuclear symbiotic bacteria of the ciliate Paramecium caudatum.</title>
        <authorList>
            <person name="Dohra H."/>
            <person name="Tanaka K."/>
            <person name="Suzuki T."/>
            <person name="Fujishima M."/>
            <person name="Suzuki H."/>
        </authorList>
    </citation>
    <scope>NUCLEOTIDE SEQUENCE [LARGE SCALE GENOMIC DNA]</scope>
    <source>
        <strain evidence="11 12">E1</strain>
    </source>
</reference>
<dbReference type="Proteomes" id="UP000024842">
    <property type="component" value="Unassembled WGS sequence"/>
</dbReference>
<evidence type="ECO:0000256" key="3">
    <source>
        <dbReference type="ARBA" id="ARBA00019010"/>
    </source>
</evidence>
<dbReference type="InterPro" id="IPR003442">
    <property type="entry name" value="T6A_TsaE"/>
</dbReference>
<evidence type="ECO:0000256" key="7">
    <source>
        <dbReference type="ARBA" id="ARBA00022741"/>
    </source>
</evidence>
<dbReference type="PANTHER" id="PTHR33540:SF2">
    <property type="entry name" value="TRNA THREONYLCARBAMOYLADENOSINE BIOSYNTHESIS PROTEIN TSAE"/>
    <property type="match status" value="1"/>
</dbReference>
<evidence type="ECO:0000256" key="1">
    <source>
        <dbReference type="ARBA" id="ARBA00004496"/>
    </source>
</evidence>
<dbReference type="SUPFAM" id="SSF52540">
    <property type="entry name" value="P-loop containing nucleoside triphosphate hydrolases"/>
    <property type="match status" value="1"/>
</dbReference>
<dbReference type="InterPro" id="IPR027417">
    <property type="entry name" value="P-loop_NTPase"/>
</dbReference>
<evidence type="ECO:0000256" key="6">
    <source>
        <dbReference type="ARBA" id="ARBA00022723"/>
    </source>
</evidence>
<dbReference type="RefSeq" id="WP_006292678.1">
    <property type="nucleotide sequence ID" value="NZ_BAUP01000073.1"/>
</dbReference>
<gene>
    <name evidence="11" type="ORF">HE1_00558</name>
</gene>
<sequence>MLLLYLETFLPSKQILLNEVVNEQELKQHAAQYVSLLQNGIPVLLYGEIGVGKTTWVRSLLQTALGKDLRVSSPTFSLMIPYTWNDQTIWHIDLYRLEKNPDRLKSLGIEDYLHHNICLIEWADYLGYLYPETYVRFELQYTSAHQNRILKISWCT</sequence>
<comment type="caution">
    <text evidence="11">The sequence shown here is derived from an EMBL/GenBank/DDBJ whole genome shotgun (WGS) entry which is preliminary data.</text>
</comment>
<dbReference type="GO" id="GO:0002949">
    <property type="term" value="P:tRNA threonylcarbamoyladenosine modification"/>
    <property type="evidence" value="ECO:0007669"/>
    <property type="project" value="InterPro"/>
</dbReference>
<keyword evidence="4" id="KW-0963">Cytoplasm</keyword>
<dbReference type="NCBIfam" id="TIGR00150">
    <property type="entry name" value="T6A_YjeE"/>
    <property type="match status" value="1"/>
</dbReference>
<keyword evidence="5" id="KW-0819">tRNA processing</keyword>
<keyword evidence="6" id="KW-0479">Metal-binding</keyword>
<evidence type="ECO:0000256" key="5">
    <source>
        <dbReference type="ARBA" id="ARBA00022694"/>
    </source>
</evidence>
<protein>
    <recommendedName>
        <fullName evidence="3">tRNA threonylcarbamoyladenosine biosynthesis protein TsaE</fullName>
    </recommendedName>
    <alternativeName>
        <fullName evidence="10">t(6)A37 threonylcarbamoyladenosine biosynthesis protein TsaE</fullName>
    </alternativeName>
</protein>